<feature type="domain" description="YjiS-like" evidence="1">
    <location>
        <begin position="28"/>
        <end position="58"/>
    </location>
</feature>
<accession>A0ABS8WGD2</accession>
<organism evidence="2 3">
    <name type="scientific">Motilimonas cestriensis</name>
    <dbReference type="NCBI Taxonomy" id="2742685"/>
    <lineage>
        <taxon>Bacteria</taxon>
        <taxon>Pseudomonadati</taxon>
        <taxon>Pseudomonadota</taxon>
        <taxon>Gammaproteobacteria</taxon>
        <taxon>Alteromonadales</taxon>
        <taxon>Alteromonadales genera incertae sedis</taxon>
        <taxon>Motilimonas</taxon>
    </lineage>
</organism>
<evidence type="ECO:0000313" key="2">
    <source>
        <dbReference type="EMBL" id="MCE2596420.1"/>
    </source>
</evidence>
<dbReference type="Pfam" id="PF06568">
    <property type="entry name" value="YjiS-like"/>
    <property type="match status" value="1"/>
</dbReference>
<gene>
    <name evidence="2" type="ORF">K6Y31_16615</name>
</gene>
<dbReference type="EMBL" id="JAIMJA010000019">
    <property type="protein sequence ID" value="MCE2596420.1"/>
    <property type="molecule type" value="Genomic_DNA"/>
</dbReference>
<reference evidence="2 3" key="1">
    <citation type="journal article" date="2022" name="Environ. Microbiol. Rep.">
        <title>Eco-phylogenetic analyses reveal divergent evolution of vitamin B12 metabolism in the marine bacterial family 'Psychromonadaceae'.</title>
        <authorList>
            <person name="Jin X."/>
            <person name="Yang Y."/>
            <person name="Cao H."/>
            <person name="Gao B."/>
            <person name="Zhao Z."/>
        </authorList>
    </citation>
    <scope>NUCLEOTIDE SEQUENCE [LARGE SCALE GENOMIC DNA]</scope>
    <source>
        <strain evidence="2 3">MKS20</strain>
    </source>
</reference>
<keyword evidence="3" id="KW-1185">Reference proteome</keyword>
<proteinExistence type="predicted"/>
<protein>
    <submittedName>
        <fullName evidence="2">DUF1127 domain-containing protein</fullName>
    </submittedName>
</protein>
<dbReference type="Proteomes" id="UP001201273">
    <property type="component" value="Unassembled WGS sequence"/>
</dbReference>
<evidence type="ECO:0000259" key="1">
    <source>
        <dbReference type="Pfam" id="PF06568"/>
    </source>
</evidence>
<evidence type="ECO:0000313" key="3">
    <source>
        <dbReference type="Proteomes" id="UP001201273"/>
    </source>
</evidence>
<name>A0ABS8WGD2_9GAMM</name>
<dbReference type="RefSeq" id="WP_232803320.1">
    <property type="nucleotide sequence ID" value="NZ_CP170335.1"/>
</dbReference>
<sequence length="70" mass="8417">MQLVTRLVSVDKGWAKLKNICLVISCTYNEMQRRRRTRQQLAQLSAHQLKDIGIDPAQQQEEIRKYFWQR</sequence>
<dbReference type="InterPro" id="IPR009506">
    <property type="entry name" value="YjiS-like"/>
</dbReference>
<comment type="caution">
    <text evidence="2">The sequence shown here is derived from an EMBL/GenBank/DDBJ whole genome shotgun (WGS) entry which is preliminary data.</text>
</comment>